<dbReference type="Gene3D" id="3.90.1150.10">
    <property type="entry name" value="Aspartate Aminotransferase, domain 1"/>
    <property type="match status" value="1"/>
</dbReference>
<proteinExistence type="inferred from homology"/>
<dbReference type="InterPro" id="IPR050106">
    <property type="entry name" value="HistidinolP_aminotransfase"/>
</dbReference>
<dbReference type="HAMAP" id="MF_01023">
    <property type="entry name" value="HisC_aminotrans_2"/>
    <property type="match status" value="1"/>
</dbReference>
<gene>
    <name evidence="9" type="primary">hisC</name>
    <name evidence="11" type="ORF">G3446_17985</name>
</gene>
<organism evidence="11 12">
    <name type="scientific">Thiorhodococcus minor</name>
    <dbReference type="NCBI Taxonomy" id="57489"/>
    <lineage>
        <taxon>Bacteria</taxon>
        <taxon>Pseudomonadati</taxon>
        <taxon>Pseudomonadota</taxon>
        <taxon>Gammaproteobacteria</taxon>
        <taxon>Chromatiales</taxon>
        <taxon>Chromatiaceae</taxon>
        <taxon>Thiorhodococcus</taxon>
    </lineage>
</organism>
<evidence type="ECO:0000256" key="6">
    <source>
        <dbReference type="ARBA" id="ARBA00022679"/>
    </source>
</evidence>
<dbReference type="GO" id="GO:0000105">
    <property type="term" value="P:L-histidine biosynthetic process"/>
    <property type="evidence" value="ECO:0007669"/>
    <property type="project" value="UniProtKB-UniRule"/>
</dbReference>
<comment type="caution">
    <text evidence="11">The sequence shown here is derived from an EMBL/GenBank/DDBJ whole genome shotgun (WGS) entry which is preliminary data.</text>
</comment>
<evidence type="ECO:0000313" key="12">
    <source>
        <dbReference type="Proteomes" id="UP000483379"/>
    </source>
</evidence>
<evidence type="ECO:0000259" key="10">
    <source>
        <dbReference type="Pfam" id="PF00155"/>
    </source>
</evidence>
<feature type="domain" description="Aminotransferase class I/classII large" evidence="10">
    <location>
        <begin position="39"/>
        <end position="363"/>
    </location>
</feature>
<evidence type="ECO:0000256" key="5">
    <source>
        <dbReference type="ARBA" id="ARBA00022576"/>
    </source>
</evidence>
<name>A0A6M0K587_9GAMM</name>
<evidence type="ECO:0000256" key="8">
    <source>
        <dbReference type="ARBA" id="ARBA00047481"/>
    </source>
</evidence>
<protein>
    <recommendedName>
        <fullName evidence="9">Histidinol-phosphate aminotransferase</fullName>
        <ecNumber evidence="9">2.6.1.9</ecNumber>
    </recommendedName>
    <alternativeName>
        <fullName evidence="9">Imidazole acetol-phosphate transaminase</fullName>
    </alternativeName>
</protein>
<comment type="catalytic activity">
    <reaction evidence="8 9">
        <text>L-histidinol phosphate + 2-oxoglutarate = 3-(imidazol-4-yl)-2-oxopropyl phosphate + L-glutamate</text>
        <dbReference type="Rhea" id="RHEA:23744"/>
        <dbReference type="ChEBI" id="CHEBI:16810"/>
        <dbReference type="ChEBI" id="CHEBI:29985"/>
        <dbReference type="ChEBI" id="CHEBI:57766"/>
        <dbReference type="ChEBI" id="CHEBI:57980"/>
        <dbReference type="EC" id="2.6.1.9"/>
    </reaction>
</comment>
<dbReference type="UniPathway" id="UPA00031">
    <property type="reaction ID" value="UER00012"/>
</dbReference>
<reference evidence="11 12" key="1">
    <citation type="submission" date="2020-02" db="EMBL/GenBank/DDBJ databases">
        <title>Genome sequences of Thiorhodococcus mannitoliphagus and Thiorhodococcus minor, purple sulfur photosynthetic bacteria in the gammaproteobacterial family, Chromatiaceae.</title>
        <authorList>
            <person name="Aviles F.A."/>
            <person name="Meyer T.E."/>
            <person name="Kyndt J.A."/>
        </authorList>
    </citation>
    <scope>NUCLEOTIDE SEQUENCE [LARGE SCALE GENOMIC DNA]</scope>
    <source>
        <strain evidence="11 12">DSM 11518</strain>
    </source>
</reference>
<dbReference type="EC" id="2.6.1.9" evidence="9"/>
<sequence>MSQADNPFLAIAAPWIAGLTPYVPGKPVSELERELGIQDSVKLASNENPLGPGSRARAAMNLALAELGRYPDGGGYDLRRALAEHHGVSPASITVGNGSNDVLDLVARVFLQPGVESVFSEHAFAVYPIATQSVGATARVAKARDYGHDLDAMAALVTDKTRVVWIANPNNPTGTWLTATALKSFVGSLPPTCILVVDEAYTEYVSEPDFPDATHWIETFPNLIVTRTFSKAHGLAALRIGYGISDPKLADLLNRVRQPFNVNALAQAAAIAAISDREHVRASVELNRAGIKQLIGGFDRLGLGYIPSVGNFVTVDLGRPAGPVNDALLKRGVILRPVGNYGLPNHLRISIGTEDENARCLAALEAVLAA</sequence>
<dbReference type="InterPro" id="IPR015421">
    <property type="entry name" value="PyrdxlP-dep_Trfase_major"/>
</dbReference>
<keyword evidence="5 9" id="KW-0032">Aminotransferase</keyword>
<dbReference type="Proteomes" id="UP000483379">
    <property type="component" value="Unassembled WGS sequence"/>
</dbReference>
<dbReference type="Pfam" id="PF00155">
    <property type="entry name" value="Aminotran_1_2"/>
    <property type="match status" value="1"/>
</dbReference>
<evidence type="ECO:0000256" key="1">
    <source>
        <dbReference type="ARBA" id="ARBA00001933"/>
    </source>
</evidence>
<dbReference type="GO" id="GO:0030170">
    <property type="term" value="F:pyridoxal phosphate binding"/>
    <property type="evidence" value="ECO:0007669"/>
    <property type="project" value="InterPro"/>
</dbReference>
<keyword evidence="6 9" id="KW-0808">Transferase</keyword>
<evidence type="ECO:0000256" key="7">
    <source>
        <dbReference type="ARBA" id="ARBA00022898"/>
    </source>
</evidence>
<dbReference type="PANTHER" id="PTHR43643:SF3">
    <property type="entry name" value="HISTIDINOL-PHOSPHATE AMINOTRANSFERASE"/>
    <property type="match status" value="1"/>
</dbReference>
<dbReference type="InterPro" id="IPR015422">
    <property type="entry name" value="PyrdxlP-dep_Trfase_small"/>
</dbReference>
<comment type="subunit">
    <text evidence="4 9">Homodimer.</text>
</comment>
<dbReference type="AlphaFoldDB" id="A0A6M0K587"/>
<keyword evidence="9" id="KW-0028">Amino-acid biosynthesis</keyword>
<evidence type="ECO:0000256" key="3">
    <source>
        <dbReference type="ARBA" id="ARBA00007970"/>
    </source>
</evidence>
<dbReference type="PANTHER" id="PTHR43643">
    <property type="entry name" value="HISTIDINOL-PHOSPHATE AMINOTRANSFERASE 2"/>
    <property type="match status" value="1"/>
</dbReference>
<keyword evidence="7 9" id="KW-0663">Pyridoxal phosphate</keyword>
<comment type="cofactor">
    <cofactor evidence="1 9">
        <name>pyridoxal 5'-phosphate</name>
        <dbReference type="ChEBI" id="CHEBI:597326"/>
    </cofactor>
</comment>
<evidence type="ECO:0000256" key="4">
    <source>
        <dbReference type="ARBA" id="ARBA00011738"/>
    </source>
</evidence>
<dbReference type="NCBIfam" id="TIGR01141">
    <property type="entry name" value="hisC"/>
    <property type="match status" value="1"/>
</dbReference>
<dbReference type="InterPro" id="IPR005861">
    <property type="entry name" value="HisP_aminotrans"/>
</dbReference>
<dbReference type="GO" id="GO:0004400">
    <property type="term" value="F:histidinol-phosphate transaminase activity"/>
    <property type="evidence" value="ECO:0007669"/>
    <property type="project" value="UniProtKB-UniRule"/>
</dbReference>
<evidence type="ECO:0000313" key="11">
    <source>
        <dbReference type="EMBL" id="NEV63757.1"/>
    </source>
</evidence>
<dbReference type="InterPro" id="IPR015424">
    <property type="entry name" value="PyrdxlP-dep_Trfase"/>
</dbReference>
<comment type="pathway">
    <text evidence="2 9">Amino-acid biosynthesis; L-histidine biosynthesis; L-histidine from 5-phospho-alpha-D-ribose 1-diphosphate: step 7/9.</text>
</comment>
<dbReference type="SUPFAM" id="SSF53383">
    <property type="entry name" value="PLP-dependent transferases"/>
    <property type="match status" value="1"/>
</dbReference>
<keyword evidence="12" id="KW-1185">Reference proteome</keyword>
<evidence type="ECO:0000256" key="9">
    <source>
        <dbReference type="HAMAP-Rule" id="MF_01023"/>
    </source>
</evidence>
<dbReference type="RefSeq" id="WP_164454220.1">
    <property type="nucleotide sequence ID" value="NZ_JAAIJQ010000061.1"/>
</dbReference>
<evidence type="ECO:0000256" key="2">
    <source>
        <dbReference type="ARBA" id="ARBA00005011"/>
    </source>
</evidence>
<feature type="modified residue" description="N6-(pyridoxal phosphate)lysine" evidence="9">
    <location>
        <position position="231"/>
    </location>
</feature>
<dbReference type="CDD" id="cd00609">
    <property type="entry name" value="AAT_like"/>
    <property type="match status" value="1"/>
</dbReference>
<keyword evidence="9" id="KW-0368">Histidine biosynthesis</keyword>
<comment type="similarity">
    <text evidence="3 9">Belongs to the class-II pyridoxal-phosphate-dependent aminotransferase family. Histidinol-phosphate aminotransferase subfamily.</text>
</comment>
<dbReference type="EMBL" id="JAAIJQ010000061">
    <property type="protein sequence ID" value="NEV63757.1"/>
    <property type="molecule type" value="Genomic_DNA"/>
</dbReference>
<dbReference type="Gene3D" id="3.40.640.10">
    <property type="entry name" value="Type I PLP-dependent aspartate aminotransferase-like (Major domain)"/>
    <property type="match status" value="1"/>
</dbReference>
<dbReference type="InterPro" id="IPR004839">
    <property type="entry name" value="Aminotransferase_I/II_large"/>
</dbReference>
<accession>A0A6M0K587</accession>